<keyword evidence="3" id="KW-1185">Reference proteome</keyword>
<dbReference type="EMBL" id="FKIF01000003">
    <property type="protein sequence ID" value="SAI68448.1"/>
    <property type="molecule type" value="Genomic_DNA"/>
</dbReference>
<accession>A0A157SDA9</accession>
<feature type="compositionally biased region" description="Polar residues" evidence="1">
    <location>
        <begin position="21"/>
        <end position="31"/>
    </location>
</feature>
<feature type="region of interest" description="Disordered" evidence="1">
    <location>
        <begin position="21"/>
        <end position="93"/>
    </location>
</feature>
<proteinExistence type="predicted"/>
<evidence type="ECO:0000313" key="3">
    <source>
        <dbReference type="Proteomes" id="UP000076848"/>
    </source>
</evidence>
<sequence>MLVSDRTATCAPRLGAICTSPSAASTRNASRSGVRDTPSRSPSARSFRRAPGRNSPWMMRSRSCSATVPGSVPLATGRTARGASGCAASTESE</sequence>
<gene>
    <name evidence="2" type="ORF">SAMEA3906486_02023</name>
</gene>
<organism evidence="2 3">
    <name type="scientific">Bordetella ansorpii</name>
    <dbReference type="NCBI Taxonomy" id="288768"/>
    <lineage>
        <taxon>Bacteria</taxon>
        <taxon>Pseudomonadati</taxon>
        <taxon>Pseudomonadota</taxon>
        <taxon>Betaproteobacteria</taxon>
        <taxon>Burkholderiales</taxon>
        <taxon>Alcaligenaceae</taxon>
        <taxon>Bordetella</taxon>
    </lineage>
</organism>
<dbReference type="AlphaFoldDB" id="A0A157SDA9"/>
<name>A0A157SDA9_9BORD</name>
<evidence type="ECO:0000256" key="1">
    <source>
        <dbReference type="SAM" id="MobiDB-lite"/>
    </source>
</evidence>
<protein>
    <submittedName>
        <fullName evidence="2">Uncharacterized protein</fullName>
    </submittedName>
</protein>
<dbReference type="Proteomes" id="UP000076848">
    <property type="component" value="Unassembled WGS sequence"/>
</dbReference>
<evidence type="ECO:0000313" key="2">
    <source>
        <dbReference type="EMBL" id="SAI68448.1"/>
    </source>
</evidence>
<reference evidence="2 3" key="1">
    <citation type="submission" date="2016-04" db="EMBL/GenBank/DDBJ databases">
        <authorList>
            <consortium name="Pathogen Informatics"/>
        </authorList>
    </citation>
    <scope>NUCLEOTIDE SEQUENCE [LARGE SCALE GENOMIC DNA]</scope>
    <source>
        <strain evidence="2 3">H050680373</strain>
    </source>
</reference>